<feature type="compositionally biased region" description="Pro residues" evidence="2">
    <location>
        <begin position="253"/>
        <end position="267"/>
    </location>
</feature>
<dbReference type="Gene3D" id="1.10.238.10">
    <property type="entry name" value="EF-hand"/>
    <property type="match status" value="3"/>
</dbReference>
<protein>
    <submittedName>
        <fullName evidence="5">Eps15 homology domain containing protein</fullName>
    </submittedName>
</protein>
<feature type="domain" description="EF-hand" evidence="4">
    <location>
        <begin position="315"/>
        <end position="350"/>
    </location>
</feature>
<dbReference type="SUPFAM" id="SSF47473">
    <property type="entry name" value="EF-hand"/>
    <property type="match status" value="3"/>
</dbReference>
<dbReference type="InterPro" id="IPR002048">
    <property type="entry name" value="EF_hand_dom"/>
</dbReference>
<feature type="compositionally biased region" description="Pro residues" evidence="2">
    <location>
        <begin position="526"/>
        <end position="537"/>
    </location>
</feature>
<feature type="compositionally biased region" description="Polar residues" evidence="2">
    <location>
        <begin position="498"/>
        <end position="514"/>
    </location>
</feature>
<dbReference type="GO" id="GO:0005509">
    <property type="term" value="F:calcium ion binding"/>
    <property type="evidence" value="ECO:0007669"/>
    <property type="project" value="InterPro"/>
</dbReference>
<comment type="caution">
    <text evidence="5">The sequence shown here is derived from an EMBL/GenBank/DDBJ whole genome shotgun (WGS) entry which is preliminary data.</text>
</comment>
<feature type="compositionally biased region" description="Low complexity" evidence="2">
    <location>
        <begin position="435"/>
        <end position="444"/>
    </location>
</feature>
<feature type="compositionally biased region" description="Basic residues" evidence="2">
    <location>
        <begin position="232"/>
        <end position="241"/>
    </location>
</feature>
<feature type="coiled-coil region" evidence="1">
    <location>
        <begin position="628"/>
        <end position="784"/>
    </location>
</feature>
<dbReference type="PROSITE" id="PS50222">
    <property type="entry name" value="EF_HAND_2"/>
    <property type="match status" value="1"/>
</dbReference>
<dbReference type="SMART" id="SM00027">
    <property type="entry name" value="EH"/>
    <property type="match status" value="3"/>
</dbReference>
<feature type="domain" description="EH" evidence="3">
    <location>
        <begin position="282"/>
        <end position="371"/>
    </location>
</feature>
<reference evidence="5" key="1">
    <citation type="submission" date="2022-07" db="EMBL/GenBank/DDBJ databases">
        <title>The genome of Lyophyllum shimeji provides insight into the initial evolution of ectomycorrhizal fungal genome.</title>
        <authorList>
            <person name="Kobayashi Y."/>
            <person name="Shibata T."/>
            <person name="Hirakawa H."/>
            <person name="Shigenobu S."/>
            <person name="Nishiyama T."/>
            <person name="Yamada A."/>
            <person name="Hasebe M."/>
            <person name="Kawaguchi M."/>
        </authorList>
    </citation>
    <scope>NUCLEOTIDE SEQUENCE</scope>
    <source>
        <strain evidence="5">AT787</strain>
    </source>
</reference>
<feature type="compositionally biased region" description="Polar residues" evidence="2">
    <location>
        <begin position="540"/>
        <end position="555"/>
    </location>
</feature>
<feature type="compositionally biased region" description="Low complexity" evidence="2">
    <location>
        <begin position="222"/>
        <end position="231"/>
    </location>
</feature>
<accession>A0A9P3PUU1</accession>
<feature type="compositionally biased region" description="Pro residues" evidence="2">
    <location>
        <begin position="578"/>
        <end position="589"/>
    </location>
</feature>
<dbReference type="PANTHER" id="PTHR11216:SF170">
    <property type="entry name" value="DYNAMIN ASSOCIATED PROTEIN 160, ISOFORM D"/>
    <property type="match status" value="1"/>
</dbReference>
<dbReference type="InterPro" id="IPR027417">
    <property type="entry name" value="P-loop_NTPase"/>
</dbReference>
<dbReference type="GO" id="GO:0005886">
    <property type="term" value="C:plasma membrane"/>
    <property type="evidence" value="ECO:0007669"/>
    <property type="project" value="TreeGrafter"/>
</dbReference>
<dbReference type="AlphaFoldDB" id="A0A9P3PUU1"/>
<evidence type="ECO:0000256" key="1">
    <source>
        <dbReference type="SAM" id="Coils"/>
    </source>
</evidence>
<dbReference type="PROSITE" id="PS50031">
    <property type="entry name" value="EH"/>
    <property type="match status" value="3"/>
</dbReference>
<dbReference type="EMBL" id="BRPK01000011">
    <property type="protein sequence ID" value="GLB42066.1"/>
    <property type="molecule type" value="Genomic_DNA"/>
</dbReference>
<feature type="coiled-coil region" evidence="1">
    <location>
        <begin position="839"/>
        <end position="935"/>
    </location>
</feature>
<keyword evidence="1" id="KW-0175">Coiled coil</keyword>
<feature type="compositionally biased region" description="Polar residues" evidence="2">
    <location>
        <begin position="466"/>
        <end position="484"/>
    </location>
</feature>
<dbReference type="PANTHER" id="PTHR11216">
    <property type="entry name" value="EH DOMAIN"/>
    <property type="match status" value="1"/>
</dbReference>
<sequence length="1040" mass="114091">MGTGFVPSEEELELVAQIYDRAGVSRGGVVDGETGAGVFRACTDLPPIVLSQVWDIADKEKVGYLSETGVAVALRLIGWAQSGEEPCAGLVNKSGPLPQIKGVTQAENAPISPIATPKLPPFTDDDRDAFQKVFQACGPTYGLLEGDAARDAFMTFGLSSTDDLWKIWEIADTRKRGALDRHDFALGMYLIQALRSGHLTCVPKAIPEGIYESIVGSFQSYVSTPSSPVSRKPSKPKKPVRKPPSAPVSGAPIPSPVPPSELSPPPTREVAGDDAWAVAPAEKAIADQHFDTLDTQNRGSVDEDVAAQFMLGFELTPEDLAYIWDLADLNKDNRLTRDGFAIALHLIQQRLAGAELPRKLPPSLIPPALRTRPPDTQTQRKRASTVGPPKTARAEVRRSLSAAPIPPKPPEPRLSTKPSLRPVSSYTPSQHRSSDPSASKSPSEKGPPLPTKPPVPNISRKPSLRPASSNADFGRGSSPSTSKSPFDEVTLVPVTPSLRVTSKPSLRPRSSYTPSERESYASSPLKTPPDDAPPLPTKPSSELTSLPPSRTQCSATILEHETSPSSSPKIREIRPRLNAPPLPAKPPSPYTGDTNSPPTAISPALAITKPHRRRLSTSERPTVDTERLRNLEQEKLALTSKIEELTAQVDAQRGVAGANARLTQDNKALVAKMQEMEQITSQLLQANEAVHPMAEDLTRENQELMRRIADLEQVQARLEGTTRRLDSAVQENKDLSARLREVREAAEAAQQRAVEEADGLRRTIEQLEEENEELRKRAQDMARTISRSQPPNAGTNAHELEILMADVTRENEGLKFRLRQMQRSTTTLLLSTSNGHAEHDDLRRENQRLAAQVQELEQLTKQLQTSSEDNELQRVLKDVTHENEALKSSLRQVRQQVAHLQSSTQGQLEPLRREIVDLKAEIRRLQRELHTSASSQSREDLSIPPPAYEEVLEPPYALLVLILGTENYDSQPQEKYKSIVVDGIPCLVDVFEMQVEPKAKGRPSSWSSLIISGNTAIQACILMYSVTSRSSFESITASWR</sequence>
<feature type="compositionally biased region" description="Polar residues" evidence="2">
    <location>
        <begin position="416"/>
        <end position="431"/>
    </location>
</feature>
<evidence type="ECO:0000259" key="4">
    <source>
        <dbReference type="PROSITE" id="PS50222"/>
    </source>
</evidence>
<dbReference type="GO" id="GO:0006897">
    <property type="term" value="P:endocytosis"/>
    <property type="evidence" value="ECO:0007669"/>
    <property type="project" value="TreeGrafter"/>
</dbReference>
<evidence type="ECO:0000313" key="5">
    <source>
        <dbReference type="EMBL" id="GLB42066.1"/>
    </source>
</evidence>
<dbReference type="CDD" id="cd00052">
    <property type="entry name" value="EH"/>
    <property type="match status" value="2"/>
</dbReference>
<dbReference type="Gene3D" id="3.40.50.300">
    <property type="entry name" value="P-loop containing nucleotide triphosphate hydrolases"/>
    <property type="match status" value="1"/>
</dbReference>
<dbReference type="GO" id="GO:0005737">
    <property type="term" value="C:cytoplasm"/>
    <property type="evidence" value="ECO:0007669"/>
    <property type="project" value="TreeGrafter"/>
</dbReference>
<evidence type="ECO:0000313" key="6">
    <source>
        <dbReference type="Proteomes" id="UP001063166"/>
    </source>
</evidence>
<gene>
    <name evidence="5" type="ORF">LshimejAT787_1100810</name>
</gene>
<evidence type="ECO:0000256" key="2">
    <source>
        <dbReference type="SAM" id="MobiDB-lite"/>
    </source>
</evidence>
<organism evidence="5 6">
    <name type="scientific">Lyophyllum shimeji</name>
    <name type="common">Hon-shimeji</name>
    <name type="synonym">Tricholoma shimeji</name>
    <dbReference type="NCBI Taxonomy" id="47721"/>
    <lineage>
        <taxon>Eukaryota</taxon>
        <taxon>Fungi</taxon>
        <taxon>Dikarya</taxon>
        <taxon>Basidiomycota</taxon>
        <taxon>Agaricomycotina</taxon>
        <taxon>Agaricomycetes</taxon>
        <taxon>Agaricomycetidae</taxon>
        <taxon>Agaricales</taxon>
        <taxon>Tricholomatineae</taxon>
        <taxon>Lyophyllaceae</taxon>
        <taxon>Lyophyllum</taxon>
    </lineage>
</organism>
<dbReference type="InterPro" id="IPR011992">
    <property type="entry name" value="EF-hand-dom_pair"/>
</dbReference>
<dbReference type="Proteomes" id="UP001063166">
    <property type="component" value="Unassembled WGS sequence"/>
</dbReference>
<dbReference type="InterPro" id="IPR000261">
    <property type="entry name" value="EH_dom"/>
</dbReference>
<evidence type="ECO:0000259" key="3">
    <source>
        <dbReference type="PROSITE" id="PS50031"/>
    </source>
</evidence>
<name>A0A9P3PUU1_LYOSH</name>
<feature type="domain" description="EH" evidence="3">
    <location>
        <begin position="43"/>
        <end position="98"/>
    </location>
</feature>
<feature type="region of interest" description="Disordered" evidence="2">
    <location>
        <begin position="222"/>
        <end position="271"/>
    </location>
</feature>
<feature type="domain" description="EH" evidence="3">
    <location>
        <begin position="126"/>
        <end position="213"/>
    </location>
</feature>
<dbReference type="Pfam" id="PF12763">
    <property type="entry name" value="EH"/>
    <property type="match status" value="3"/>
</dbReference>
<proteinExistence type="predicted"/>
<feature type="compositionally biased region" description="Pro residues" evidence="2">
    <location>
        <begin position="445"/>
        <end position="456"/>
    </location>
</feature>
<dbReference type="GO" id="GO:0016197">
    <property type="term" value="P:endosomal transport"/>
    <property type="evidence" value="ECO:0007669"/>
    <property type="project" value="TreeGrafter"/>
</dbReference>
<feature type="region of interest" description="Disordered" evidence="2">
    <location>
        <begin position="358"/>
        <end position="601"/>
    </location>
</feature>
<dbReference type="OrthoDB" id="524326at2759"/>
<keyword evidence="6" id="KW-1185">Reference proteome</keyword>